<dbReference type="AlphaFoldDB" id="A0A3S2WA18"/>
<dbReference type="Pfam" id="PF01925">
    <property type="entry name" value="TauE"/>
    <property type="match status" value="1"/>
</dbReference>
<protein>
    <recommendedName>
        <fullName evidence="8">Probable membrane transporter protein</fullName>
    </recommendedName>
</protein>
<sequence>MALAAQRRGVQLPARPRRPVRKHLPGFSRGMDQFDPFYMMIFLLGAGAGGFVTGLAGFGTALIVSAFWLHFMDPVVVAPLAAACSVVGQISALKGTWRHLQWKAVTPFLIGAFIGLPLGVWSLDYVEPGHVKVAVGVFLVGYSIYSLFFLFRGNIASIKIDNRFADGAVGIIGGVMGGVAGLSGPAPLIWCQLRGLAKTVQRGIYQPYNAIILATATGVHALYGRVDGEVGMAFLISIPATVIGSWIGTTLYHRLDDRLFNVIVQCLLLLSGAMLLGRSFF</sequence>
<evidence type="ECO:0000256" key="8">
    <source>
        <dbReference type="RuleBase" id="RU363041"/>
    </source>
</evidence>
<evidence type="ECO:0000256" key="3">
    <source>
        <dbReference type="ARBA" id="ARBA00022448"/>
    </source>
</evidence>
<feature type="transmembrane region" description="Helical" evidence="8">
    <location>
        <begin position="129"/>
        <end position="151"/>
    </location>
</feature>
<dbReference type="InterPro" id="IPR002781">
    <property type="entry name" value="TM_pro_TauE-like"/>
</dbReference>
<keyword evidence="4 8" id="KW-1003">Cell membrane</keyword>
<dbReference type="InterPro" id="IPR052017">
    <property type="entry name" value="TSUP"/>
</dbReference>
<feature type="transmembrane region" description="Helical" evidence="8">
    <location>
        <begin position="230"/>
        <end position="247"/>
    </location>
</feature>
<keyword evidence="6 8" id="KW-1133">Transmembrane helix</keyword>
<dbReference type="EMBL" id="SADE01000002">
    <property type="protein sequence ID" value="RVU36865.1"/>
    <property type="molecule type" value="Genomic_DNA"/>
</dbReference>
<name>A0A3S2WA18_9PROT</name>
<keyword evidence="3" id="KW-0813">Transport</keyword>
<evidence type="ECO:0000256" key="5">
    <source>
        <dbReference type="ARBA" id="ARBA00022692"/>
    </source>
</evidence>
<keyword evidence="5 8" id="KW-0812">Transmembrane</keyword>
<dbReference type="PANTHER" id="PTHR30269:SF37">
    <property type="entry name" value="MEMBRANE TRANSPORTER PROTEIN"/>
    <property type="match status" value="1"/>
</dbReference>
<proteinExistence type="inferred from homology"/>
<feature type="transmembrane region" description="Helical" evidence="8">
    <location>
        <begin position="163"/>
        <end position="184"/>
    </location>
</feature>
<dbReference type="Proteomes" id="UP000287447">
    <property type="component" value="Unassembled WGS sequence"/>
</dbReference>
<evidence type="ECO:0000256" key="1">
    <source>
        <dbReference type="ARBA" id="ARBA00004651"/>
    </source>
</evidence>
<evidence type="ECO:0000313" key="10">
    <source>
        <dbReference type="Proteomes" id="UP000287447"/>
    </source>
</evidence>
<dbReference type="PANTHER" id="PTHR30269">
    <property type="entry name" value="TRANSMEMBRANE PROTEIN YFCA"/>
    <property type="match status" value="1"/>
</dbReference>
<feature type="transmembrane region" description="Helical" evidence="8">
    <location>
        <begin position="75"/>
        <end position="93"/>
    </location>
</feature>
<evidence type="ECO:0000256" key="2">
    <source>
        <dbReference type="ARBA" id="ARBA00009142"/>
    </source>
</evidence>
<comment type="similarity">
    <text evidence="2 8">Belongs to the 4-toluene sulfonate uptake permease (TSUP) (TC 2.A.102) family.</text>
</comment>
<evidence type="ECO:0000256" key="7">
    <source>
        <dbReference type="ARBA" id="ARBA00023136"/>
    </source>
</evidence>
<keyword evidence="7 8" id="KW-0472">Membrane</keyword>
<dbReference type="GO" id="GO:0005886">
    <property type="term" value="C:plasma membrane"/>
    <property type="evidence" value="ECO:0007669"/>
    <property type="project" value="UniProtKB-SubCell"/>
</dbReference>
<comment type="caution">
    <text evidence="9">The sequence shown here is derived from an EMBL/GenBank/DDBJ whole genome shotgun (WGS) entry which is preliminary data.</text>
</comment>
<organism evidence="9 10">
    <name type="scientific">Hwanghaeella grinnelliae</name>
    <dbReference type="NCBI Taxonomy" id="2500179"/>
    <lineage>
        <taxon>Bacteria</taxon>
        <taxon>Pseudomonadati</taxon>
        <taxon>Pseudomonadota</taxon>
        <taxon>Alphaproteobacteria</taxon>
        <taxon>Rhodospirillales</taxon>
        <taxon>Rhodospirillaceae</taxon>
        <taxon>Hwanghaeella</taxon>
    </lineage>
</organism>
<gene>
    <name evidence="9" type="ORF">EOI86_17030</name>
</gene>
<evidence type="ECO:0000256" key="6">
    <source>
        <dbReference type="ARBA" id="ARBA00022989"/>
    </source>
</evidence>
<evidence type="ECO:0000256" key="4">
    <source>
        <dbReference type="ARBA" id="ARBA00022475"/>
    </source>
</evidence>
<feature type="transmembrane region" description="Helical" evidence="8">
    <location>
        <begin position="259"/>
        <end position="277"/>
    </location>
</feature>
<comment type="subcellular location">
    <subcellularLocation>
        <location evidence="1 8">Cell membrane</location>
        <topology evidence="1 8">Multi-pass membrane protein</topology>
    </subcellularLocation>
</comment>
<reference evidence="10" key="1">
    <citation type="submission" date="2019-01" db="EMBL/GenBank/DDBJ databases">
        <title>Gri0909 isolated from a small marine red alga.</title>
        <authorList>
            <person name="Kim J."/>
            <person name="Jeong S.E."/>
            <person name="Jeon C.O."/>
        </authorList>
    </citation>
    <scope>NUCLEOTIDE SEQUENCE [LARGE SCALE GENOMIC DNA]</scope>
    <source>
        <strain evidence="10">Gri0909</strain>
    </source>
</reference>
<feature type="transmembrane region" description="Helical" evidence="8">
    <location>
        <begin position="37"/>
        <end position="69"/>
    </location>
</feature>
<evidence type="ECO:0000313" key="9">
    <source>
        <dbReference type="EMBL" id="RVU36865.1"/>
    </source>
</evidence>
<accession>A0A3S2WA18</accession>
<keyword evidence="10" id="KW-1185">Reference proteome</keyword>
<feature type="transmembrane region" description="Helical" evidence="8">
    <location>
        <begin position="105"/>
        <end position="123"/>
    </location>
</feature>